<gene>
    <name evidence="3" type="ORF">OCU04_009773</name>
</gene>
<dbReference type="InterPro" id="IPR057965">
    <property type="entry name" value="STEEP1_dom"/>
</dbReference>
<dbReference type="EMBL" id="JAPEIS010000011">
    <property type="protein sequence ID" value="KAJ8061990.1"/>
    <property type="molecule type" value="Genomic_DNA"/>
</dbReference>
<dbReference type="Pfam" id="PF25809">
    <property type="entry name" value="STEEP1"/>
    <property type="match status" value="1"/>
</dbReference>
<evidence type="ECO:0000259" key="2">
    <source>
        <dbReference type="Pfam" id="PF25809"/>
    </source>
</evidence>
<dbReference type="OrthoDB" id="418131at2759"/>
<evidence type="ECO:0000256" key="1">
    <source>
        <dbReference type="SAM" id="MobiDB-lite"/>
    </source>
</evidence>
<evidence type="ECO:0000313" key="3">
    <source>
        <dbReference type="EMBL" id="KAJ8061990.1"/>
    </source>
</evidence>
<keyword evidence="4" id="KW-1185">Reference proteome</keyword>
<sequence>MSPPKINTYHCTFCTNLLLATTHTISTLPTRKGRAGQGDGDGDGSFILPVSGVVPGFADAGDAMDTTQDGDSAEDREGGEGEVGENSAGGGEQDGEDGKEDEPLPTHGYTTLLSLTQPNKQIIIRREDGFEKRGLWRCGRCAVVVGYEVFGEENAGKKGKGKEVEGEEGHGGFEGKILYLLRGGLMSTKVMADGKKVTEQDAGVLGSALGVWE</sequence>
<evidence type="ECO:0000313" key="4">
    <source>
        <dbReference type="Proteomes" id="UP001152300"/>
    </source>
</evidence>
<reference evidence="3" key="1">
    <citation type="submission" date="2022-11" db="EMBL/GenBank/DDBJ databases">
        <title>Genome Resource of Sclerotinia nivalis Strain SnTB1, a Plant Pathogen Isolated from American Ginseng.</title>
        <authorList>
            <person name="Fan S."/>
        </authorList>
    </citation>
    <scope>NUCLEOTIDE SEQUENCE</scope>
    <source>
        <strain evidence="3">SnTB1</strain>
    </source>
</reference>
<organism evidence="3 4">
    <name type="scientific">Sclerotinia nivalis</name>
    <dbReference type="NCBI Taxonomy" id="352851"/>
    <lineage>
        <taxon>Eukaryota</taxon>
        <taxon>Fungi</taxon>
        <taxon>Dikarya</taxon>
        <taxon>Ascomycota</taxon>
        <taxon>Pezizomycotina</taxon>
        <taxon>Leotiomycetes</taxon>
        <taxon>Helotiales</taxon>
        <taxon>Sclerotiniaceae</taxon>
        <taxon>Sclerotinia</taxon>
    </lineage>
</organism>
<feature type="domain" description="STEEP1" evidence="2">
    <location>
        <begin position="115"/>
        <end position="189"/>
    </location>
</feature>
<feature type="region of interest" description="Disordered" evidence="1">
    <location>
        <begin position="57"/>
        <end position="110"/>
    </location>
</feature>
<name>A0A9X0AG13_9HELO</name>
<accession>A0A9X0AG13</accession>
<comment type="caution">
    <text evidence="3">The sequence shown here is derived from an EMBL/GenBank/DDBJ whole genome shotgun (WGS) entry which is preliminary data.</text>
</comment>
<proteinExistence type="predicted"/>
<feature type="region of interest" description="Disordered" evidence="1">
    <location>
        <begin position="29"/>
        <end position="48"/>
    </location>
</feature>
<dbReference type="Proteomes" id="UP001152300">
    <property type="component" value="Unassembled WGS sequence"/>
</dbReference>
<dbReference type="AlphaFoldDB" id="A0A9X0AG13"/>
<protein>
    <recommendedName>
        <fullName evidence="2">STEEP1 domain-containing protein</fullName>
    </recommendedName>
</protein>